<dbReference type="RefSeq" id="WP_182295607.1">
    <property type="nucleotide sequence ID" value="NZ_CP059851.1"/>
</dbReference>
<evidence type="ECO:0000256" key="1">
    <source>
        <dbReference type="ARBA" id="ARBA00001933"/>
    </source>
</evidence>
<dbReference type="Pfam" id="PF01212">
    <property type="entry name" value="Beta_elim_lyase"/>
    <property type="match status" value="1"/>
</dbReference>
<dbReference type="KEGG" id="sand:H3309_14895"/>
<evidence type="ECO:0000259" key="5">
    <source>
        <dbReference type="Pfam" id="PF01212"/>
    </source>
</evidence>
<protein>
    <submittedName>
        <fullName evidence="6">Low specificity L-threonine aldolase</fullName>
    </submittedName>
</protein>
<dbReference type="InterPro" id="IPR015421">
    <property type="entry name" value="PyrdxlP-dep_Trfase_major"/>
</dbReference>
<dbReference type="Gene3D" id="3.40.640.10">
    <property type="entry name" value="Type I PLP-dependent aspartate aminotransferase-like (Major domain)"/>
    <property type="match status" value="1"/>
</dbReference>
<gene>
    <name evidence="6" type="ORF">H3309_14895</name>
</gene>
<dbReference type="GO" id="GO:0006520">
    <property type="term" value="P:amino acid metabolic process"/>
    <property type="evidence" value="ECO:0007669"/>
    <property type="project" value="InterPro"/>
</dbReference>
<evidence type="ECO:0000313" key="6">
    <source>
        <dbReference type="EMBL" id="QMW22583.1"/>
    </source>
</evidence>
<name>A0A7G5IGU1_9SPHN</name>
<comment type="cofactor">
    <cofactor evidence="1">
        <name>pyridoxal 5'-phosphate</name>
        <dbReference type="ChEBI" id="CHEBI:597326"/>
    </cofactor>
</comment>
<feature type="domain" description="Aromatic amino acid beta-eliminating lyase/threonine aldolase" evidence="5">
    <location>
        <begin position="2"/>
        <end position="289"/>
    </location>
</feature>
<organism evidence="6 7">
    <name type="scientific">Sandaracinobacteroides saxicola</name>
    <dbReference type="NCBI Taxonomy" id="2759707"/>
    <lineage>
        <taxon>Bacteria</taxon>
        <taxon>Pseudomonadati</taxon>
        <taxon>Pseudomonadota</taxon>
        <taxon>Alphaproteobacteria</taxon>
        <taxon>Sphingomonadales</taxon>
        <taxon>Sphingosinicellaceae</taxon>
        <taxon>Sandaracinobacteroides</taxon>
    </lineage>
</organism>
<evidence type="ECO:0000256" key="4">
    <source>
        <dbReference type="ARBA" id="ARBA00022898"/>
    </source>
</evidence>
<evidence type="ECO:0000313" key="7">
    <source>
        <dbReference type="Proteomes" id="UP000515292"/>
    </source>
</evidence>
<accession>A0A7G5IGU1</accession>
<proteinExistence type="inferred from homology"/>
<evidence type="ECO:0000256" key="2">
    <source>
        <dbReference type="ARBA" id="ARBA00006966"/>
    </source>
</evidence>
<evidence type="ECO:0000256" key="3">
    <source>
        <dbReference type="ARBA" id="ARBA00011881"/>
    </source>
</evidence>
<dbReference type="AlphaFoldDB" id="A0A7G5IGU1"/>
<dbReference type="InterPro" id="IPR015422">
    <property type="entry name" value="PyrdxlP-dep_Trfase_small"/>
</dbReference>
<dbReference type="InterPro" id="IPR015424">
    <property type="entry name" value="PyrdxlP-dep_Trfase"/>
</dbReference>
<dbReference type="InterPro" id="IPR001597">
    <property type="entry name" value="ArAA_b-elim_lyase/Thr_aldolase"/>
</dbReference>
<sequence length="337" mass="35013">MDFYSDNAAGVHPAVLAAVTGAAGPHAKGYDADDWTARLDAAFGALFETPCRVFAVPSGTAANALGLAAMLPPWGALWCEREAHVEVDEAGAVPFYSGGATHLLVAGAHGKLSVEALSEAAGRRRGDVHQTQAAALSLTQATEAGTVYAPDEIAALSAWARARGCRVHMDGARFANAVAHLGCAPADVTWRAGVEILSFGCIKNGGMSAEALVVFAPDLAASIPHRRKRAGLMPSKGRFAAAQLLAMIDGGVWLANARAANAGAAAIAAAVPQRLLHPVQANEVFLRLDADERQALRRQGFGFYEWESDGPGAARLVVRWDADSHAIAALVAALRAL</sequence>
<dbReference type="PANTHER" id="PTHR48097:SF5">
    <property type="entry name" value="LOW SPECIFICITY L-THREONINE ALDOLASE"/>
    <property type="match status" value="1"/>
</dbReference>
<comment type="subunit">
    <text evidence="3">Homotetramer.</text>
</comment>
<dbReference type="SUPFAM" id="SSF53383">
    <property type="entry name" value="PLP-dependent transferases"/>
    <property type="match status" value="1"/>
</dbReference>
<dbReference type="Gene3D" id="3.90.1150.10">
    <property type="entry name" value="Aspartate Aminotransferase, domain 1"/>
    <property type="match status" value="1"/>
</dbReference>
<dbReference type="PANTHER" id="PTHR48097">
    <property type="entry name" value="L-THREONINE ALDOLASE-RELATED"/>
    <property type="match status" value="1"/>
</dbReference>
<dbReference type="EMBL" id="CP059851">
    <property type="protein sequence ID" value="QMW22583.1"/>
    <property type="molecule type" value="Genomic_DNA"/>
</dbReference>
<dbReference type="GO" id="GO:0016829">
    <property type="term" value="F:lyase activity"/>
    <property type="evidence" value="ECO:0007669"/>
    <property type="project" value="InterPro"/>
</dbReference>
<keyword evidence="4" id="KW-0663">Pyridoxal phosphate</keyword>
<keyword evidence="7" id="KW-1185">Reference proteome</keyword>
<comment type="similarity">
    <text evidence="2">Belongs to the threonine aldolase family.</text>
</comment>
<dbReference type="Proteomes" id="UP000515292">
    <property type="component" value="Chromosome"/>
</dbReference>
<reference evidence="6 7" key="1">
    <citation type="submission" date="2020-07" db="EMBL/GenBank/DDBJ databases">
        <title>Complete genome sequence for Sandaracinobacter sp. M6.</title>
        <authorList>
            <person name="Tang Y."/>
            <person name="Liu Q."/>
            <person name="Guo Z."/>
            <person name="Lei P."/>
            <person name="Huang B."/>
        </authorList>
    </citation>
    <scope>NUCLEOTIDE SEQUENCE [LARGE SCALE GENOMIC DNA]</scope>
    <source>
        <strain evidence="6 7">M6</strain>
    </source>
</reference>